<keyword evidence="3 4" id="KW-0786">Thiamine pyrophosphate</keyword>
<dbReference type="PROSITE" id="PS00187">
    <property type="entry name" value="TPP_ENZYMES"/>
    <property type="match status" value="1"/>
</dbReference>
<evidence type="ECO:0000256" key="3">
    <source>
        <dbReference type="ARBA" id="ARBA00023052"/>
    </source>
</evidence>
<dbReference type="GO" id="GO:0030976">
    <property type="term" value="F:thiamine pyrophosphate binding"/>
    <property type="evidence" value="ECO:0007669"/>
    <property type="project" value="InterPro"/>
</dbReference>
<dbReference type="GO" id="GO:0003984">
    <property type="term" value="F:acetolactate synthase activity"/>
    <property type="evidence" value="ECO:0007669"/>
    <property type="project" value="TreeGrafter"/>
</dbReference>
<dbReference type="InterPro" id="IPR012001">
    <property type="entry name" value="Thiamin_PyroP_enz_TPP-bd_dom"/>
</dbReference>
<feature type="domain" description="Thiamine pyrophosphate enzyme N-terminal TPP-binding" evidence="7">
    <location>
        <begin position="17"/>
        <end position="126"/>
    </location>
</feature>
<dbReference type="RefSeq" id="WP_229775958.1">
    <property type="nucleotide sequence ID" value="NZ_BMQL01000006.1"/>
</dbReference>
<name>A0A918F335_9DEIO</name>
<dbReference type="InterPro" id="IPR045229">
    <property type="entry name" value="TPP_enz"/>
</dbReference>
<evidence type="ECO:0000256" key="2">
    <source>
        <dbReference type="ARBA" id="ARBA00007812"/>
    </source>
</evidence>
<dbReference type="Pfam" id="PF02775">
    <property type="entry name" value="TPP_enzyme_C"/>
    <property type="match status" value="1"/>
</dbReference>
<evidence type="ECO:0000259" key="5">
    <source>
        <dbReference type="Pfam" id="PF00205"/>
    </source>
</evidence>
<dbReference type="GO" id="GO:0009097">
    <property type="term" value="P:isoleucine biosynthetic process"/>
    <property type="evidence" value="ECO:0007669"/>
    <property type="project" value="TreeGrafter"/>
</dbReference>
<dbReference type="GO" id="GO:0009099">
    <property type="term" value="P:L-valine biosynthetic process"/>
    <property type="evidence" value="ECO:0007669"/>
    <property type="project" value="TreeGrafter"/>
</dbReference>
<dbReference type="Gene3D" id="3.40.50.970">
    <property type="match status" value="2"/>
</dbReference>
<dbReference type="AlphaFoldDB" id="A0A918F335"/>
<gene>
    <name evidence="8" type="primary">mdlC</name>
    <name evidence="8" type="ORF">GCM10008957_15880</name>
</gene>
<dbReference type="Pfam" id="PF02776">
    <property type="entry name" value="TPP_enzyme_N"/>
    <property type="match status" value="1"/>
</dbReference>
<dbReference type="InterPro" id="IPR029035">
    <property type="entry name" value="DHS-like_NAD/FAD-binding_dom"/>
</dbReference>
<dbReference type="InterPro" id="IPR000399">
    <property type="entry name" value="TPP-bd_CS"/>
</dbReference>
<feature type="domain" description="Thiamine pyrophosphate enzyme central" evidence="5">
    <location>
        <begin position="204"/>
        <end position="339"/>
    </location>
</feature>
<accession>A0A918F335</accession>
<evidence type="ECO:0000313" key="8">
    <source>
        <dbReference type="EMBL" id="GGR03768.1"/>
    </source>
</evidence>
<reference evidence="8" key="2">
    <citation type="submission" date="2020-09" db="EMBL/GenBank/DDBJ databases">
        <authorList>
            <person name="Sun Q."/>
            <person name="Ohkuma M."/>
        </authorList>
    </citation>
    <scope>NUCLEOTIDE SEQUENCE</scope>
    <source>
        <strain evidence="8">JCM 31311</strain>
    </source>
</reference>
<dbReference type="PANTHER" id="PTHR18968:SF13">
    <property type="entry name" value="ACETOLACTATE SYNTHASE CATALYTIC SUBUNIT, MITOCHONDRIAL"/>
    <property type="match status" value="1"/>
</dbReference>
<dbReference type="PANTHER" id="PTHR18968">
    <property type="entry name" value="THIAMINE PYROPHOSPHATE ENZYMES"/>
    <property type="match status" value="1"/>
</dbReference>
<dbReference type="Pfam" id="PF00205">
    <property type="entry name" value="TPP_enzyme_M"/>
    <property type="match status" value="1"/>
</dbReference>
<dbReference type="CDD" id="cd07035">
    <property type="entry name" value="TPP_PYR_POX_like"/>
    <property type="match status" value="1"/>
</dbReference>
<proteinExistence type="inferred from homology"/>
<dbReference type="GO" id="GO:0050660">
    <property type="term" value="F:flavin adenine dinucleotide binding"/>
    <property type="evidence" value="ECO:0007669"/>
    <property type="project" value="TreeGrafter"/>
</dbReference>
<dbReference type="SUPFAM" id="SSF52518">
    <property type="entry name" value="Thiamin diphosphate-binding fold (THDP-binding)"/>
    <property type="match status" value="2"/>
</dbReference>
<organism evidence="8 9">
    <name type="scientific">Deinococcus ruber</name>
    <dbReference type="NCBI Taxonomy" id="1848197"/>
    <lineage>
        <taxon>Bacteria</taxon>
        <taxon>Thermotogati</taxon>
        <taxon>Deinococcota</taxon>
        <taxon>Deinococci</taxon>
        <taxon>Deinococcales</taxon>
        <taxon>Deinococcaceae</taxon>
        <taxon>Deinococcus</taxon>
    </lineage>
</organism>
<comment type="caution">
    <text evidence="8">The sequence shown here is derived from an EMBL/GenBank/DDBJ whole genome shotgun (WGS) entry which is preliminary data.</text>
</comment>
<comment type="similarity">
    <text evidence="2 4">Belongs to the TPP enzyme family.</text>
</comment>
<evidence type="ECO:0000313" key="9">
    <source>
        <dbReference type="Proteomes" id="UP000603865"/>
    </source>
</evidence>
<evidence type="ECO:0000259" key="7">
    <source>
        <dbReference type="Pfam" id="PF02776"/>
    </source>
</evidence>
<dbReference type="EMBL" id="BMQL01000006">
    <property type="protein sequence ID" value="GGR03768.1"/>
    <property type="molecule type" value="Genomic_DNA"/>
</dbReference>
<dbReference type="Proteomes" id="UP000603865">
    <property type="component" value="Unassembled WGS sequence"/>
</dbReference>
<comment type="cofactor">
    <cofactor evidence="1">
        <name>thiamine diphosphate</name>
        <dbReference type="ChEBI" id="CHEBI:58937"/>
    </cofactor>
</comment>
<evidence type="ECO:0000256" key="1">
    <source>
        <dbReference type="ARBA" id="ARBA00001964"/>
    </source>
</evidence>
<feature type="domain" description="Thiamine pyrophosphate enzyme TPP-binding" evidence="6">
    <location>
        <begin position="423"/>
        <end position="567"/>
    </location>
</feature>
<protein>
    <submittedName>
        <fullName evidence="8">Benzoylformate decarboxylase</fullName>
    </submittedName>
</protein>
<dbReference type="CDD" id="cd02002">
    <property type="entry name" value="TPP_BFDC"/>
    <property type="match status" value="1"/>
</dbReference>
<dbReference type="GO" id="GO:0005948">
    <property type="term" value="C:acetolactate synthase complex"/>
    <property type="evidence" value="ECO:0007669"/>
    <property type="project" value="TreeGrafter"/>
</dbReference>
<evidence type="ECO:0000259" key="6">
    <source>
        <dbReference type="Pfam" id="PF02775"/>
    </source>
</evidence>
<dbReference type="InterPro" id="IPR011766">
    <property type="entry name" value="TPP_enzyme_TPP-bd"/>
</dbReference>
<dbReference type="Gene3D" id="3.40.50.1220">
    <property type="entry name" value="TPP-binding domain"/>
    <property type="match status" value="1"/>
</dbReference>
<sequence length="574" mass="61426">MLSERPAQTSGPAVGKTGRQLIIEQFLADGLPYMFGNPGTVEQGFLDSLEEYPDFKYILTLQESIAVGMADGYARASGGPALVQLHSGVGLGNGIGMMYQAMRGHAPLVVIAGESGVQYDAMDAQMAADLVAMARPVTKYSTRVVHASSLLRVIRRAIKIATTAPMGPVFVSLPMDVLDTVIEEQVHPATRVRTRVRPDDEALHEAAALLASATRPLILMGDGVTFSGAQAELQQVAERLGAPVWGVNNSEVNMLASHPLYQGNTGHMFGADSIRAVQDHDCVLVVGTYVFPEVFPALSGAFAEGTSIVHIDLNAYEIAKNHPVDVALLGDPKTTLAALLNALEPLQDASAQEAAQTRSTSIGAAKQQAREAAIAADDAHAQSEVAEGTPLQMASFMRELAKHLPADALVFDEALTNSPPITRYLPDLGPGQFFQTRGGSLGVGIPGALGLQLAHPDKVVVGFTGDGGGMYTIQALWTAAHHQIPAKFVVCNNRSYKLLKLNIEQYWSERDVPQHAFPKSFDLYPPFIRFDEMAHSMGVASELVERPDQIGPAIERMLSHQGPYLIDLVIGEGL</sequence>
<dbReference type="InterPro" id="IPR029061">
    <property type="entry name" value="THDP-binding"/>
</dbReference>
<reference evidence="8" key="1">
    <citation type="journal article" date="2014" name="Int. J. Syst. Evol. Microbiol.">
        <title>Complete genome sequence of Corynebacterium casei LMG S-19264T (=DSM 44701T), isolated from a smear-ripened cheese.</title>
        <authorList>
            <consortium name="US DOE Joint Genome Institute (JGI-PGF)"/>
            <person name="Walter F."/>
            <person name="Albersmeier A."/>
            <person name="Kalinowski J."/>
            <person name="Ruckert C."/>
        </authorList>
    </citation>
    <scope>NUCLEOTIDE SEQUENCE</scope>
    <source>
        <strain evidence="8">JCM 31311</strain>
    </source>
</reference>
<keyword evidence="9" id="KW-1185">Reference proteome</keyword>
<evidence type="ECO:0000256" key="4">
    <source>
        <dbReference type="RuleBase" id="RU362132"/>
    </source>
</evidence>
<dbReference type="GO" id="GO:0000287">
    <property type="term" value="F:magnesium ion binding"/>
    <property type="evidence" value="ECO:0007669"/>
    <property type="project" value="InterPro"/>
</dbReference>
<dbReference type="InterPro" id="IPR012000">
    <property type="entry name" value="Thiamin_PyroP_enz_cen_dom"/>
</dbReference>
<dbReference type="SUPFAM" id="SSF52467">
    <property type="entry name" value="DHS-like NAD/FAD-binding domain"/>
    <property type="match status" value="1"/>
</dbReference>